<evidence type="ECO:0000313" key="2">
    <source>
        <dbReference type="EMBL" id="TVT22387.1"/>
    </source>
</evidence>
<organism evidence="2 3">
    <name type="scientific">Amycolatopsis acidiphila</name>
    <dbReference type="NCBI Taxonomy" id="715473"/>
    <lineage>
        <taxon>Bacteria</taxon>
        <taxon>Bacillati</taxon>
        <taxon>Actinomycetota</taxon>
        <taxon>Actinomycetes</taxon>
        <taxon>Pseudonocardiales</taxon>
        <taxon>Pseudonocardiaceae</taxon>
        <taxon>Amycolatopsis</taxon>
    </lineage>
</organism>
<keyword evidence="3" id="KW-1185">Reference proteome</keyword>
<dbReference type="RefSeq" id="WP_144638120.1">
    <property type="nucleotide sequence ID" value="NZ_BNAX01000020.1"/>
</dbReference>
<accession>A0A558ADP1</accession>
<feature type="region of interest" description="Disordered" evidence="1">
    <location>
        <begin position="1"/>
        <end position="21"/>
    </location>
</feature>
<dbReference type="AlphaFoldDB" id="A0A558ADP1"/>
<feature type="compositionally biased region" description="Basic and acidic residues" evidence="1">
    <location>
        <begin position="9"/>
        <end position="21"/>
    </location>
</feature>
<comment type="caution">
    <text evidence="2">The sequence shown here is derived from an EMBL/GenBank/DDBJ whole genome shotgun (WGS) entry which is preliminary data.</text>
</comment>
<evidence type="ECO:0000256" key="1">
    <source>
        <dbReference type="SAM" id="MobiDB-lite"/>
    </source>
</evidence>
<sequence>MKLFRRNHHQTESQERNEVDMTPEKTVQAFLTAFRLGDVESAMSVVDSAVDVDVFPIDLRAGGFDDLRGLLSEIVAAFPDLRLTVLNVIPADAVVTVELKVEGTQARDYLGVVNQKKHLDLDEAWRFTVVGGRITAVDVYWCQGQLYRRLAVKRVDQIAIV</sequence>
<dbReference type="EMBL" id="VJZA01000018">
    <property type="protein sequence ID" value="TVT22387.1"/>
    <property type="molecule type" value="Genomic_DNA"/>
</dbReference>
<protein>
    <submittedName>
        <fullName evidence="2">Nuclear transport factor 2 family protein</fullName>
    </submittedName>
</protein>
<dbReference type="Gene3D" id="3.10.450.50">
    <property type="match status" value="1"/>
</dbReference>
<dbReference type="GO" id="GO:0030638">
    <property type="term" value="P:polyketide metabolic process"/>
    <property type="evidence" value="ECO:0007669"/>
    <property type="project" value="InterPro"/>
</dbReference>
<evidence type="ECO:0000313" key="3">
    <source>
        <dbReference type="Proteomes" id="UP000318578"/>
    </source>
</evidence>
<dbReference type="OrthoDB" id="4578549at2"/>
<dbReference type="SUPFAM" id="SSF54427">
    <property type="entry name" value="NTF2-like"/>
    <property type="match status" value="1"/>
</dbReference>
<name>A0A558ADP1_9PSEU</name>
<proteinExistence type="predicted"/>
<reference evidence="2 3" key="1">
    <citation type="submission" date="2019-07" db="EMBL/GenBank/DDBJ databases">
        <title>New species of Amycolatopsis and Streptomyces.</title>
        <authorList>
            <person name="Duangmal K."/>
            <person name="Teo W.F.A."/>
            <person name="Lipun K."/>
        </authorList>
    </citation>
    <scope>NUCLEOTIDE SEQUENCE [LARGE SCALE GENOMIC DNA]</scope>
    <source>
        <strain evidence="2 3">JCM 30562</strain>
    </source>
</reference>
<gene>
    <name evidence="2" type="ORF">FNH06_13405</name>
</gene>
<dbReference type="InterPro" id="IPR009959">
    <property type="entry name" value="Cyclase_SnoaL-like"/>
</dbReference>
<dbReference type="Pfam" id="PF07366">
    <property type="entry name" value="SnoaL"/>
    <property type="match status" value="1"/>
</dbReference>
<dbReference type="InterPro" id="IPR032710">
    <property type="entry name" value="NTF2-like_dom_sf"/>
</dbReference>
<dbReference type="Proteomes" id="UP000318578">
    <property type="component" value="Unassembled WGS sequence"/>
</dbReference>